<evidence type="ECO:0000313" key="2">
    <source>
        <dbReference type="EMBL" id="MFD1510742.1"/>
    </source>
</evidence>
<keyword evidence="3" id="KW-1185">Reference proteome</keyword>
<gene>
    <name evidence="2" type="ORF">ACFTOW_15255</name>
</gene>
<protein>
    <recommendedName>
        <fullName evidence="4">Membrane-bound lysozyme-inhibitor of c-type lysozyme</fullName>
    </recommendedName>
</protein>
<dbReference type="EMBL" id="JBHUDD010000141">
    <property type="protein sequence ID" value="MFD1510742.1"/>
    <property type="molecule type" value="Genomic_DNA"/>
</dbReference>
<dbReference type="Proteomes" id="UP001597186">
    <property type="component" value="Unassembled WGS sequence"/>
</dbReference>
<evidence type="ECO:0000256" key="1">
    <source>
        <dbReference type="SAM" id="SignalP"/>
    </source>
</evidence>
<sequence length="114" mass="12146">MANSLIGLSIAALVLSGSLRDCASMTRFNQESYDCSAVGAPFTRIVFRDTDIGKQGTVEGGTPTKVTITASDDNRITATWGDGMVRINRQTGAIATTLSSNVKTYACKQATFRM</sequence>
<feature type="signal peptide" evidence="1">
    <location>
        <begin position="1"/>
        <end position="23"/>
    </location>
</feature>
<feature type="chain" id="PRO_5045968821" description="Membrane-bound lysozyme-inhibitor of c-type lysozyme" evidence="1">
    <location>
        <begin position="24"/>
        <end position="114"/>
    </location>
</feature>
<name>A0ABW4EH50_9RHOB</name>
<dbReference type="RefSeq" id="WP_379917208.1">
    <property type="nucleotide sequence ID" value="NZ_JBHUDD010000141.1"/>
</dbReference>
<accession>A0ABW4EH50</accession>
<evidence type="ECO:0008006" key="4">
    <source>
        <dbReference type="Google" id="ProtNLM"/>
    </source>
</evidence>
<organism evidence="2 3">
    <name type="scientific">Lacimonas salitolerans</name>
    <dbReference type="NCBI Taxonomy" id="1323750"/>
    <lineage>
        <taxon>Bacteria</taxon>
        <taxon>Pseudomonadati</taxon>
        <taxon>Pseudomonadota</taxon>
        <taxon>Alphaproteobacteria</taxon>
        <taxon>Rhodobacterales</taxon>
        <taxon>Paracoccaceae</taxon>
        <taxon>Lacimonas</taxon>
    </lineage>
</organism>
<comment type="caution">
    <text evidence="2">The sequence shown here is derived from an EMBL/GenBank/DDBJ whole genome shotgun (WGS) entry which is preliminary data.</text>
</comment>
<evidence type="ECO:0000313" key="3">
    <source>
        <dbReference type="Proteomes" id="UP001597186"/>
    </source>
</evidence>
<reference evidence="3" key="1">
    <citation type="journal article" date="2019" name="Int. J. Syst. Evol. Microbiol.">
        <title>The Global Catalogue of Microorganisms (GCM) 10K type strain sequencing project: providing services to taxonomists for standard genome sequencing and annotation.</title>
        <authorList>
            <consortium name="The Broad Institute Genomics Platform"/>
            <consortium name="The Broad Institute Genome Sequencing Center for Infectious Disease"/>
            <person name="Wu L."/>
            <person name="Ma J."/>
        </authorList>
    </citation>
    <scope>NUCLEOTIDE SEQUENCE [LARGE SCALE GENOMIC DNA]</scope>
    <source>
        <strain evidence="3">CGMCC 1.12477</strain>
    </source>
</reference>
<keyword evidence="1" id="KW-0732">Signal</keyword>
<proteinExistence type="predicted"/>